<dbReference type="AlphaFoldDB" id="A0A2W4XCE4"/>
<comment type="caution">
    <text evidence="2">The sequence shown here is derived from an EMBL/GenBank/DDBJ whole genome shotgun (WGS) entry which is preliminary data.</text>
</comment>
<dbReference type="EMBL" id="QBMP01000109">
    <property type="protein sequence ID" value="PZO54766.1"/>
    <property type="molecule type" value="Genomic_DNA"/>
</dbReference>
<dbReference type="InterPro" id="IPR029063">
    <property type="entry name" value="SAM-dependent_MTases_sf"/>
</dbReference>
<dbReference type="GO" id="GO:0008168">
    <property type="term" value="F:methyltransferase activity"/>
    <property type="evidence" value="ECO:0007669"/>
    <property type="project" value="TreeGrafter"/>
</dbReference>
<dbReference type="InterPro" id="IPR050508">
    <property type="entry name" value="Methyltransf_Superfamily"/>
</dbReference>
<reference evidence="3" key="1">
    <citation type="submission" date="2018-04" db="EMBL/GenBank/DDBJ databases">
        <authorList>
            <person name="Cornet L."/>
        </authorList>
    </citation>
    <scope>NUCLEOTIDE SEQUENCE [LARGE SCALE GENOMIC DNA]</scope>
</reference>
<reference evidence="2 3" key="2">
    <citation type="submission" date="2018-06" db="EMBL/GenBank/DDBJ databases">
        <title>Metagenomic assembly of (sub)arctic Cyanobacteria and their associated microbiome from non-axenic cultures.</title>
        <authorList>
            <person name="Baurain D."/>
        </authorList>
    </citation>
    <scope>NUCLEOTIDE SEQUENCE [LARGE SCALE GENOMIC DNA]</scope>
    <source>
        <strain evidence="2">ULC027bin1</strain>
    </source>
</reference>
<dbReference type="Proteomes" id="UP000249794">
    <property type="component" value="Unassembled WGS sequence"/>
</dbReference>
<dbReference type="PANTHER" id="PTHR42912">
    <property type="entry name" value="METHYLTRANSFERASE"/>
    <property type="match status" value="1"/>
</dbReference>
<gene>
    <name evidence="2" type="ORF">DCF15_11395</name>
</gene>
<feature type="domain" description="Methyltransferase" evidence="1">
    <location>
        <begin position="48"/>
        <end position="137"/>
    </location>
</feature>
<dbReference type="CDD" id="cd02440">
    <property type="entry name" value="AdoMet_MTases"/>
    <property type="match status" value="1"/>
</dbReference>
<dbReference type="InterPro" id="IPR041698">
    <property type="entry name" value="Methyltransf_25"/>
</dbReference>
<name>A0A2W4XCE4_9CYAN</name>
<accession>A0A2W4XCE4</accession>
<proteinExistence type="predicted"/>
<protein>
    <recommendedName>
        <fullName evidence="1">Methyltransferase domain-containing protein</fullName>
    </recommendedName>
</protein>
<sequence length="140" mass="16308">MQRSLYPHNYRRFSSQYSQLKIENSYFLAFRAAAELLEKHRNIGNKLLDFGCGTGRSTRFLKTLGFEAIGVDISQDMLRQAQQVDQGDYCWLDSKEIPFLEQSFDVIFQSFVLLEYSSLFQMINTFEEFNRVLCDDGLTG</sequence>
<dbReference type="SUPFAM" id="SSF53335">
    <property type="entry name" value="S-adenosyl-L-methionine-dependent methyltransferases"/>
    <property type="match status" value="1"/>
</dbReference>
<evidence type="ECO:0000313" key="3">
    <source>
        <dbReference type="Proteomes" id="UP000249794"/>
    </source>
</evidence>
<evidence type="ECO:0000313" key="2">
    <source>
        <dbReference type="EMBL" id="PZO54766.1"/>
    </source>
</evidence>
<organism evidence="2 3">
    <name type="scientific">Phormidesmis priestleyi</name>
    <dbReference type="NCBI Taxonomy" id="268141"/>
    <lineage>
        <taxon>Bacteria</taxon>
        <taxon>Bacillati</taxon>
        <taxon>Cyanobacteriota</taxon>
        <taxon>Cyanophyceae</taxon>
        <taxon>Leptolyngbyales</taxon>
        <taxon>Leptolyngbyaceae</taxon>
        <taxon>Phormidesmis</taxon>
    </lineage>
</organism>
<evidence type="ECO:0000259" key="1">
    <source>
        <dbReference type="Pfam" id="PF13649"/>
    </source>
</evidence>
<dbReference type="Gene3D" id="3.40.50.150">
    <property type="entry name" value="Vaccinia Virus protein VP39"/>
    <property type="match status" value="1"/>
</dbReference>
<dbReference type="Pfam" id="PF13649">
    <property type="entry name" value="Methyltransf_25"/>
    <property type="match status" value="1"/>
</dbReference>